<organism evidence="7 8">
    <name type="scientific">Euzebyella saccharophila</name>
    <dbReference type="NCBI Taxonomy" id="679664"/>
    <lineage>
        <taxon>Bacteria</taxon>
        <taxon>Pseudomonadati</taxon>
        <taxon>Bacteroidota</taxon>
        <taxon>Flavobacteriia</taxon>
        <taxon>Flavobacteriales</taxon>
        <taxon>Flavobacteriaceae</taxon>
        <taxon>Euzebyella</taxon>
    </lineage>
</organism>
<dbReference type="InterPro" id="IPR016024">
    <property type="entry name" value="ARM-type_fold"/>
</dbReference>
<protein>
    <submittedName>
        <fullName evidence="7">C-type cytochrome</fullName>
    </submittedName>
</protein>
<comment type="caution">
    <text evidence="7">The sequence shown here is derived from an EMBL/GenBank/DDBJ whole genome shotgun (WGS) entry which is preliminary data.</text>
</comment>
<feature type="domain" description="Cytochrome c" evidence="6">
    <location>
        <begin position="621"/>
        <end position="714"/>
    </location>
</feature>
<dbReference type="InterPro" id="IPR011989">
    <property type="entry name" value="ARM-like"/>
</dbReference>
<dbReference type="Proteomes" id="UP001595814">
    <property type="component" value="Unassembled WGS sequence"/>
</dbReference>
<dbReference type="Gene3D" id="2.120.10.30">
    <property type="entry name" value="TolB, C-terminal domain"/>
    <property type="match status" value="1"/>
</dbReference>
<sequence length="753" mass="84171">MKLLKKSLLSVLPTIFLLVVAMSCNENFEEPTVSLDGYKVEEGFNLEVVASEPFLEAPVQIDFDSQGRIWAVEMNGFMRQLDGVGENAPTGTIKILEDRDEDGATDHVKVFLDSLVMPRAISLVYGGVLYSEPPNLWFVEVDEDDKPVNRVLVDSLYALEGNPEYQPNGLHLNVDNWLYNAGSHFRYQRKNGEWIKEPTTYRGQWGVTHDNTGRLYYNNNSTQLLGDYILPNRLVRNEFLIPNKGVNQRLTSDQRVYPLHAARVNRGYVDGVLNSDSLLLEVTAACAPFIYRGGTFPEGYDENAFVCIPEINAIKRNILDFKGDRVEAHQAWEGKEFLASTDEGFRPVYLTTGPDGSMYVVDMHRGVIQHQAFLSPYLKKKAMEAQLDTIINSGRILRVSNQSQKNKTVPNLDEMGPNELVQLLTSSNGYLRDQAQHRLVYKKLTAAIPSLLELARNKEHPVSQIHALNTLNGLEQGLDSNMLIEVAENSTPEVVAHAVVILEKFIRNSDAEKVKNLFLNLFNRNDKGIDLYLASTIGIWANANSDAFSPILQELKTKYPLNQVIQEALVSGMGNLDDKNREELMLTEKDSLLAQNLVRNFKRKTADKKNPIYVRNGSGQDSRTKGAKLYRQICAACHQADGTGAEGLAPPLVDSEHVLPSEKLGLIILHGLKGPIEVNGTMYDMNHAMPGLNSNETLSDKDISALVSYVTNAFSKYPKGLSDKRVKELRDMAPKEGGGFTIQELDKTIKTIK</sequence>
<evidence type="ECO:0000256" key="1">
    <source>
        <dbReference type="ARBA" id="ARBA00022617"/>
    </source>
</evidence>
<dbReference type="PROSITE" id="PS51257">
    <property type="entry name" value="PROKAR_LIPOPROTEIN"/>
    <property type="match status" value="1"/>
</dbReference>
<dbReference type="Pfam" id="PF23500">
    <property type="entry name" value="DUF7133"/>
    <property type="match status" value="1"/>
</dbReference>
<gene>
    <name evidence="7" type="ORF">ACFOUT_19260</name>
</gene>
<dbReference type="Gene3D" id="1.10.760.10">
    <property type="entry name" value="Cytochrome c-like domain"/>
    <property type="match status" value="1"/>
</dbReference>
<dbReference type="EMBL" id="JBHSAW010000025">
    <property type="protein sequence ID" value="MFC4098032.1"/>
    <property type="molecule type" value="Genomic_DNA"/>
</dbReference>
<evidence type="ECO:0000313" key="8">
    <source>
        <dbReference type="Proteomes" id="UP001595814"/>
    </source>
</evidence>
<dbReference type="SUPFAM" id="SSF46626">
    <property type="entry name" value="Cytochrome c"/>
    <property type="match status" value="1"/>
</dbReference>
<keyword evidence="3 4" id="KW-0408">Iron</keyword>
<feature type="signal peptide" evidence="5">
    <location>
        <begin position="1"/>
        <end position="21"/>
    </location>
</feature>
<keyword evidence="2 4" id="KW-0479">Metal-binding</keyword>
<keyword evidence="8" id="KW-1185">Reference proteome</keyword>
<dbReference type="InterPro" id="IPR009056">
    <property type="entry name" value="Cyt_c-like_dom"/>
</dbReference>
<dbReference type="PANTHER" id="PTHR33546:SF1">
    <property type="entry name" value="LARGE, MULTIFUNCTIONAL SECRETED PROTEIN"/>
    <property type="match status" value="1"/>
</dbReference>
<keyword evidence="1 4" id="KW-0349">Heme</keyword>
<dbReference type="RefSeq" id="WP_192462832.1">
    <property type="nucleotide sequence ID" value="NZ_JACYFJ010000005.1"/>
</dbReference>
<keyword evidence="5" id="KW-0732">Signal</keyword>
<evidence type="ECO:0000259" key="6">
    <source>
        <dbReference type="PROSITE" id="PS51007"/>
    </source>
</evidence>
<accession>A0ABV8JYM5</accession>
<reference evidence="8" key="1">
    <citation type="journal article" date="2019" name="Int. J. Syst. Evol. Microbiol.">
        <title>The Global Catalogue of Microorganisms (GCM) 10K type strain sequencing project: providing services to taxonomists for standard genome sequencing and annotation.</title>
        <authorList>
            <consortium name="The Broad Institute Genomics Platform"/>
            <consortium name="The Broad Institute Genome Sequencing Center for Infectious Disease"/>
            <person name="Wu L."/>
            <person name="Ma J."/>
        </authorList>
    </citation>
    <scope>NUCLEOTIDE SEQUENCE [LARGE SCALE GENOMIC DNA]</scope>
    <source>
        <strain evidence="8">CECT 7477</strain>
    </source>
</reference>
<proteinExistence type="predicted"/>
<evidence type="ECO:0000313" key="7">
    <source>
        <dbReference type="EMBL" id="MFC4098032.1"/>
    </source>
</evidence>
<evidence type="ECO:0000256" key="4">
    <source>
        <dbReference type="PROSITE-ProRule" id="PRU00433"/>
    </source>
</evidence>
<evidence type="ECO:0000256" key="5">
    <source>
        <dbReference type="SAM" id="SignalP"/>
    </source>
</evidence>
<dbReference type="InterPro" id="IPR036909">
    <property type="entry name" value="Cyt_c-like_dom_sf"/>
</dbReference>
<dbReference type="Pfam" id="PF00034">
    <property type="entry name" value="Cytochrom_C"/>
    <property type="match status" value="1"/>
</dbReference>
<evidence type="ECO:0000256" key="2">
    <source>
        <dbReference type="ARBA" id="ARBA00022723"/>
    </source>
</evidence>
<dbReference type="InterPro" id="IPR011041">
    <property type="entry name" value="Quinoprot_gluc/sorb_DH_b-prop"/>
</dbReference>
<name>A0ABV8JYM5_9FLAO</name>
<feature type="chain" id="PRO_5047539241" evidence="5">
    <location>
        <begin position="22"/>
        <end position="753"/>
    </location>
</feature>
<dbReference type="PROSITE" id="PS51007">
    <property type="entry name" value="CYTC"/>
    <property type="match status" value="1"/>
</dbReference>
<dbReference type="SUPFAM" id="SSF50952">
    <property type="entry name" value="Soluble quinoprotein glucose dehydrogenase"/>
    <property type="match status" value="1"/>
</dbReference>
<dbReference type="InterPro" id="IPR011042">
    <property type="entry name" value="6-blade_b-propeller_TolB-like"/>
</dbReference>
<dbReference type="SUPFAM" id="SSF48371">
    <property type="entry name" value="ARM repeat"/>
    <property type="match status" value="1"/>
</dbReference>
<dbReference type="PANTHER" id="PTHR33546">
    <property type="entry name" value="LARGE, MULTIFUNCTIONAL SECRETED PROTEIN-RELATED"/>
    <property type="match status" value="1"/>
</dbReference>
<evidence type="ECO:0000256" key="3">
    <source>
        <dbReference type="ARBA" id="ARBA00023004"/>
    </source>
</evidence>
<dbReference type="Gene3D" id="1.25.10.10">
    <property type="entry name" value="Leucine-rich Repeat Variant"/>
    <property type="match status" value="1"/>
</dbReference>
<dbReference type="InterPro" id="IPR055557">
    <property type="entry name" value="DUF7133"/>
</dbReference>